<dbReference type="AlphaFoldDB" id="A0A6S7K4S9"/>
<dbReference type="InterPro" id="IPR037524">
    <property type="entry name" value="PA14/GLEYA"/>
</dbReference>
<dbReference type="Gene3D" id="2.60.120.1560">
    <property type="match status" value="2"/>
</dbReference>
<dbReference type="InterPro" id="IPR052387">
    <property type="entry name" value="Fibrocystin"/>
</dbReference>
<reference evidence="2" key="1">
    <citation type="submission" date="2020-04" db="EMBL/GenBank/DDBJ databases">
        <authorList>
            <person name="Alioto T."/>
            <person name="Alioto T."/>
            <person name="Gomez Garrido J."/>
        </authorList>
    </citation>
    <scope>NUCLEOTIDE SEQUENCE</scope>
    <source>
        <strain evidence="2">A484AB</strain>
    </source>
</reference>
<accession>A0A6S7K4S9</accession>
<name>A0A6S7K4S9_PARCT</name>
<dbReference type="OrthoDB" id="166585at2759"/>
<dbReference type="SMART" id="SM00758">
    <property type="entry name" value="PA14"/>
    <property type="match status" value="2"/>
</dbReference>
<sequence length="477" mass="52972">PPTTPGGTPVTPPAPALPERGVTMEMYNNIPGMTLNRLLYNKKFRSKTPDSTRKIPGLVSPLNIANNYGLRLTTYYVAPETGKYTFYVSGDDQCRLSISSDDDPKNLRPIVQFKSGLATRPNEWNKDPSQKSAPMTLSRGQVYYVEALMKEGPGGDHISVGVKLPSGVLQRPIANNDVYIKPPGPIGVTPSTPEKGVTMEVYKNILGNTLSSLTTNPKYPSKPDVTTKIKKLKAPQNAGDLYGVRLTAYYVAPKTGTYVFYVSGDDQCKLSLSTDNKPEHLRTIVIFPKNFWTNRNQWNKHPKQKSRPIRLVKGKAYYLEAVMKEGKGGDHLSVGVRLPGRLRPKPISKEDVYVRPPAPGTAVVGGTTIPENGVTFEKWRNIPSKALSRLITDPRFPGKPDVSKKIRRLSIRPNQGNSYGVRLTTYYVAPNTGTYRFYVAGDNQCQLSLSSDEKPENLKILVMFPVNRWSSPNNFKQ</sequence>
<proteinExistence type="predicted"/>
<evidence type="ECO:0000313" key="3">
    <source>
        <dbReference type="Proteomes" id="UP001152795"/>
    </source>
</evidence>
<dbReference type="Proteomes" id="UP001152795">
    <property type="component" value="Unassembled WGS sequence"/>
</dbReference>
<dbReference type="PANTHER" id="PTHR46769">
    <property type="entry name" value="POLYCYSTIC KIDNEY AND HEPATIC DISEASE 1 (AUTOSOMAL RECESSIVE)-LIKE 1"/>
    <property type="match status" value="1"/>
</dbReference>
<protein>
    <submittedName>
        <fullName evidence="2">Uncharacterized protein</fullName>
    </submittedName>
</protein>
<gene>
    <name evidence="2" type="ORF">PACLA_8A076367</name>
</gene>
<feature type="non-terminal residue" evidence="2">
    <location>
        <position position="477"/>
    </location>
</feature>
<dbReference type="Pfam" id="PF07691">
    <property type="entry name" value="PA14"/>
    <property type="match status" value="2"/>
</dbReference>
<keyword evidence="3" id="KW-1185">Reference proteome</keyword>
<dbReference type="EMBL" id="CACRXK020012432">
    <property type="protein sequence ID" value="CAB4023312.1"/>
    <property type="molecule type" value="Genomic_DNA"/>
</dbReference>
<dbReference type="InterPro" id="IPR011658">
    <property type="entry name" value="PA14_dom"/>
</dbReference>
<evidence type="ECO:0000313" key="2">
    <source>
        <dbReference type="EMBL" id="CAB4023312.1"/>
    </source>
</evidence>
<dbReference type="SUPFAM" id="SSF56988">
    <property type="entry name" value="Anthrax protective antigen"/>
    <property type="match status" value="3"/>
</dbReference>
<dbReference type="PROSITE" id="PS51820">
    <property type="entry name" value="PA14"/>
    <property type="match status" value="3"/>
</dbReference>
<evidence type="ECO:0000256" key="1">
    <source>
        <dbReference type="ARBA" id="ARBA00022729"/>
    </source>
</evidence>
<comment type="caution">
    <text evidence="2">The sequence shown here is derived from an EMBL/GenBank/DDBJ whole genome shotgun (WGS) entry which is preliminary data.</text>
</comment>
<organism evidence="2 3">
    <name type="scientific">Paramuricea clavata</name>
    <name type="common">Red gorgonian</name>
    <name type="synonym">Violescent sea-whip</name>
    <dbReference type="NCBI Taxonomy" id="317549"/>
    <lineage>
        <taxon>Eukaryota</taxon>
        <taxon>Metazoa</taxon>
        <taxon>Cnidaria</taxon>
        <taxon>Anthozoa</taxon>
        <taxon>Octocorallia</taxon>
        <taxon>Malacalcyonacea</taxon>
        <taxon>Plexauridae</taxon>
        <taxon>Paramuricea</taxon>
    </lineage>
</organism>
<keyword evidence="1" id="KW-0732">Signal</keyword>
<dbReference type="PANTHER" id="PTHR46769:SF2">
    <property type="entry name" value="FIBROCYSTIN-L ISOFORM 2 PRECURSOR-RELATED"/>
    <property type="match status" value="1"/>
</dbReference>